<dbReference type="EMBL" id="SJPM01000008">
    <property type="protein sequence ID" value="TWT94348.1"/>
    <property type="molecule type" value="Genomic_DNA"/>
</dbReference>
<keyword evidence="4" id="KW-1185">Reference proteome</keyword>
<evidence type="ECO:0000256" key="1">
    <source>
        <dbReference type="SAM" id="MobiDB-lite"/>
    </source>
</evidence>
<dbReference type="AlphaFoldDB" id="A0A5C6A4X2"/>
<keyword evidence="2" id="KW-0732">Signal</keyword>
<sequence length="578" mass="63326" precursor="true">MTTVSNLLTKRFRITLGAIIALAVITVSPNVQAQTNRQDRPNSGDLENAARASWQPVRDLSQTTIKRRPQSTQVRLVDHQEPTLAQPASTRTTVERPTPTKTASVRPMPSARKPVSARPASASIISHPVVQESVPLDGEIYFDPIHDGGCDAMPMGCGCGVGGCHGTCGISMGGCDGIGCSTGNCCNGDPMCGEYRDCDTLRPCVTICWPQDGWFSAEYLMWWQDGMDLPPLASTGRLSDRAPLANGTVLYGDDEVLDGRMDGYRFDFGFWFDNCHTWGIGAGFFGLDRETEGFSGGNDNSTLVRPIITVLPNLADPTALGDLEEAVALVNDPTRDHNGSLNIDVNSELSGWDLYVRHFTRGQSGCACTGPCGCPTAWCTRSEHRFGFRQVELDEGIAINSSVLIDQTPNPALSFVLNESFRTRNQFNGIDVGWFHTRSIDYWNFDIGLRLAAGNTNQQVRIAGDTVVNGTAPAVSGGLLALNSNIGTYERDEFSIIPELNLKLGYQLTDQLKATFGYTFLYWSNVVRPGDQIERIVDQDQIPNSNAPTPTDRVFPRFAFDNTDYWAQGLSFGLDYRW</sequence>
<accession>A0A5C6A4X2</accession>
<evidence type="ECO:0000313" key="4">
    <source>
        <dbReference type="Proteomes" id="UP000316213"/>
    </source>
</evidence>
<comment type="caution">
    <text evidence="3">The sequence shown here is derived from an EMBL/GenBank/DDBJ whole genome shotgun (WGS) entry which is preliminary data.</text>
</comment>
<proteinExistence type="predicted"/>
<name>A0A5C6A4X2_9BACT</name>
<feature type="compositionally biased region" description="Polar residues" evidence="1">
    <location>
        <begin position="60"/>
        <end position="74"/>
    </location>
</feature>
<feature type="region of interest" description="Disordered" evidence="1">
    <location>
        <begin position="32"/>
        <end position="119"/>
    </location>
</feature>
<evidence type="ECO:0000313" key="3">
    <source>
        <dbReference type="EMBL" id="TWT94348.1"/>
    </source>
</evidence>
<feature type="signal peptide" evidence="2">
    <location>
        <begin position="1"/>
        <end position="33"/>
    </location>
</feature>
<reference evidence="3 4" key="1">
    <citation type="submission" date="2019-02" db="EMBL/GenBank/DDBJ databases">
        <title>Deep-cultivation of Planctomycetes and their phenomic and genomic characterization uncovers novel biology.</title>
        <authorList>
            <person name="Wiegand S."/>
            <person name="Jogler M."/>
            <person name="Boedeker C."/>
            <person name="Pinto D."/>
            <person name="Vollmers J."/>
            <person name="Rivas-Marin E."/>
            <person name="Kohn T."/>
            <person name="Peeters S.H."/>
            <person name="Heuer A."/>
            <person name="Rast P."/>
            <person name="Oberbeckmann S."/>
            <person name="Bunk B."/>
            <person name="Jeske O."/>
            <person name="Meyerdierks A."/>
            <person name="Storesund J.E."/>
            <person name="Kallscheuer N."/>
            <person name="Luecker S."/>
            <person name="Lage O.M."/>
            <person name="Pohl T."/>
            <person name="Merkel B.J."/>
            <person name="Hornburger P."/>
            <person name="Mueller R.-W."/>
            <person name="Bruemmer F."/>
            <person name="Labrenz M."/>
            <person name="Spormann A.M."/>
            <person name="Op Den Camp H."/>
            <person name="Overmann J."/>
            <person name="Amann R."/>
            <person name="Jetten M.S.M."/>
            <person name="Mascher T."/>
            <person name="Medema M.H."/>
            <person name="Devos D.P."/>
            <person name="Kaster A.-K."/>
            <person name="Ovreas L."/>
            <person name="Rohde M."/>
            <person name="Galperin M.Y."/>
            <person name="Jogler C."/>
        </authorList>
    </citation>
    <scope>NUCLEOTIDE SEQUENCE [LARGE SCALE GENOMIC DNA]</scope>
    <source>
        <strain evidence="3 4">Pla100</strain>
    </source>
</reference>
<dbReference type="InterPro" id="IPR011446">
    <property type="entry name" value="BBP7"/>
</dbReference>
<evidence type="ECO:0000256" key="2">
    <source>
        <dbReference type="SAM" id="SignalP"/>
    </source>
</evidence>
<protein>
    <submittedName>
        <fullName evidence="3">Uncharacterized protein</fullName>
    </submittedName>
</protein>
<feature type="chain" id="PRO_5022710603" evidence="2">
    <location>
        <begin position="34"/>
        <end position="578"/>
    </location>
</feature>
<dbReference type="OrthoDB" id="8212403at2"/>
<organism evidence="3 4">
    <name type="scientific">Neorhodopirellula pilleata</name>
    <dbReference type="NCBI Taxonomy" id="2714738"/>
    <lineage>
        <taxon>Bacteria</taxon>
        <taxon>Pseudomonadati</taxon>
        <taxon>Planctomycetota</taxon>
        <taxon>Planctomycetia</taxon>
        <taxon>Pirellulales</taxon>
        <taxon>Pirellulaceae</taxon>
        <taxon>Neorhodopirellula</taxon>
    </lineage>
</organism>
<dbReference type="Pfam" id="PF07585">
    <property type="entry name" value="BBP7"/>
    <property type="match status" value="1"/>
</dbReference>
<gene>
    <name evidence="3" type="ORF">Pla100_39600</name>
</gene>
<dbReference type="Proteomes" id="UP000316213">
    <property type="component" value="Unassembled WGS sequence"/>
</dbReference>
<dbReference type="RefSeq" id="WP_146579250.1">
    <property type="nucleotide sequence ID" value="NZ_SJPM01000008.1"/>
</dbReference>